<feature type="region of interest" description="Disordered" evidence="1">
    <location>
        <begin position="227"/>
        <end position="258"/>
    </location>
</feature>
<sequence>MATTAPDDAATLYRLTSELIGTDYKPHVDTAISQGRAADRYYRYHVLVRKFPAPAHYNDPEHAVYGLYLWKGAILTLTNEDENGLCKEGAPYKVRLVHIFRFGRPGMTPEQLHGEKELPPPMLVEFPDRPTRADDAAVALGPRLLGSLPPDLEPSLLPKPAVSGPLGVRLASHLFAAWLAGVPLPPLEAAAPPAPAAAAPAAAAAGGGSSWMSGLLGLWNRVLGTKKPTAEETKEKEKKKEEEEKVAEGARGVVAEPAPPKLGLEEAWAALEQRVSGKDVVAEGHCSELERAWFELLSH</sequence>
<evidence type="ECO:0000256" key="1">
    <source>
        <dbReference type="SAM" id="MobiDB-lite"/>
    </source>
</evidence>
<dbReference type="OrthoDB" id="559518at2759"/>
<gene>
    <name evidence="2" type="primary">PLEST001790</name>
    <name evidence="2" type="ORF">PLESTB_001080800</name>
</gene>
<proteinExistence type="predicted"/>
<evidence type="ECO:0000313" key="2">
    <source>
        <dbReference type="EMBL" id="GLC56217.1"/>
    </source>
</evidence>
<dbReference type="EMBL" id="BRXU01000015">
    <property type="protein sequence ID" value="GLC56217.1"/>
    <property type="molecule type" value="Genomic_DNA"/>
</dbReference>
<feature type="compositionally biased region" description="Basic and acidic residues" evidence="1">
    <location>
        <begin position="228"/>
        <end position="248"/>
    </location>
</feature>
<accession>A0A9W6F4K0</accession>
<dbReference type="AlphaFoldDB" id="A0A9W6F4K0"/>
<dbReference type="Proteomes" id="UP001165080">
    <property type="component" value="Unassembled WGS sequence"/>
</dbReference>
<reference evidence="2 3" key="1">
    <citation type="journal article" date="2023" name="Commun. Biol.">
        <title>Reorganization of the ancestral sex-determining regions during the evolution of trioecy in Pleodorina starrii.</title>
        <authorList>
            <person name="Takahashi K."/>
            <person name="Suzuki S."/>
            <person name="Kawai-Toyooka H."/>
            <person name="Yamamoto K."/>
            <person name="Hamaji T."/>
            <person name="Ootsuki R."/>
            <person name="Yamaguchi H."/>
            <person name="Kawachi M."/>
            <person name="Higashiyama T."/>
            <person name="Nozaki H."/>
        </authorList>
    </citation>
    <scope>NUCLEOTIDE SEQUENCE [LARGE SCALE GENOMIC DNA]</scope>
    <source>
        <strain evidence="2 3">NIES-4479</strain>
    </source>
</reference>
<evidence type="ECO:0000313" key="3">
    <source>
        <dbReference type="Proteomes" id="UP001165080"/>
    </source>
</evidence>
<organism evidence="2 3">
    <name type="scientific">Pleodorina starrii</name>
    <dbReference type="NCBI Taxonomy" id="330485"/>
    <lineage>
        <taxon>Eukaryota</taxon>
        <taxon>Viridiplantae</taxon>
        <taxon>Chlorophyta</taxon>
        <taxon>core chlorophytes</taxon>
        <taxon>Chlorophyceae</taxon>
        <taxon>CS clade</taxon>
        <taxon>Chlamydomonadales</taxon>
        <taxon>Volvocaceae</taxon>
        <taxon>Pleodorina</taxon>
    </lineage>
</organism>
<protein>
    <submittedName>
        <fullName evidence="2">Uncharacterized protein</fullName>
    </submittedName>
</protein>
<name>A0A9W6F4K0_9CHLO</name>
<keyword evidence="3" id="KW-1185">Reference proteome</keyword>
<comment type="caution">
    <text evidence="2">The sequence shown here is derived from an EMBL/GenBank/DDBJ whole genome shotgun (WGS) entry which is preliminary data.</text>
</comment>